<dbReference type="EMBL" id="JYDL01000005">
    <property type="protein sequence ID" value="KRX26985.1"/>
    <property type="molecule type" value="Genomic_DNA"/>
</dbReference>
<gene>
    <name evidence="1" type="ORF">T07_3144</name>
</gene>
<proteinExistence type="predicted"/>
<accession>A0A0V0SJL6</accession>
<organism evidence="1 2">
    <name type="scientific">Trichinella nelsoni</name>
    <dbReference type="NCBI Taxonomy" id="6336"/>
    <lineage>
        <taxon>Eukaryota</taxon>
        <taxon>Metazoa</taxon>
        <taxon>Ecdysozoa</taxon>
        <taxon>Nematoda</taxon>
        <taxon>Enoplea</taxon>
        <taxon>Dorylaimia</taxon>
        <taxon>Trichinellida</taxon>
        <taxon>Trichinellidae</taxon>
        <taxon>Trichinella</taxon>
    </lineage>
</organism>
<keyword evidence="2" id="KW-1185">Reference proteome</keyword>
<dbReference type="AlphaFoldDB" id="A0A0V0SJL6"/>
<evidence type="ECO:0000313" key="2">
    <source>
        <dbReference type="Proteomes" id="UP000054630"/>
    </source>
</evidence>
<sequence>MPRCNLLSVKTDSKTIGVLDIGRIRLRHQLSFYGVPFALGNLDRTVFGAVTFPSCSSVVSLIIKQISLSQSSSVRTNPHNVLVLVAVSAFPICGLRHLMKLVPFATGVRMHVKAFPSRPSTSDAEDEEVHQMVKKKELFKWHYFIFISMNVAVLLASHCFHSHCRTNITSSPELLWSFICSWPRDKSCSHHFVLNLASQTSISLSQSSSVRTNPDNVLVLVAVSAFSICGLRHPMKLVPFATRVRMHVKAFPSRPSVPLLITNSIIHHPRRRLRLCPRANKNLHIPAGYAQSILMHNLCKFLIAYG</sequence>
<evidence type="ECO:0000313" key="1">
    <source>
        <dbReference type="EMBL" id="KRX26985.1"/>
    </source>
</evidence>
<name>A0A0V0SJL6_9BILA</name>
<reference evidence="1 2" key="1">
    <citation type="submission" date="2015-01" db="EMBL/GenBank/DDBJ databases">
        <title>Evolution of Trichinella species and genotypes.</title>
        <authorList>
            <person name="Korhonen P.K."/>
            <person name="Edoardo P."/>
            <person name="Giuseppe L.R."/>
            <person name="Gasser R.B."/>
        </authorList>
    </citation>
    <scope>NUCLEOTIDE SEQUENCE [LARGE SCALE GENOMIC DNA]</scope>
    <source>
        <strain evidence="1">ISS37</strain>
    </source>
</reference>
<dbReference type="Proteomes" id="UP000054630">
    <property type="component" value="Unassembled WGS sequence"/>
</dbReference>
<protein>
    <submittedName>
        <fullName evidence="1">Uncharacterized protein</fullName>
    </submittedName>
</protein>
<comment type="caution">
    <text evidence="1">The sequence shown here is derived from an EMBL/GenBank/DDBJ whole genome shotgun (WGS) entry which is preliminary data.</text>
</comment>